<organism evidence="2 3">
    <name type="scientific">Herbaspirillum seropedicae (strain SmR1)</name>
    <dbReference type="NCBI Taxonomy" id="757424"/>
    <lineage>
        <taxon>Bacteria</taxon>
        <taxon>Pseudomonadati</taxon>
        <taxon>Pseudomonadota</taxon>
        <taxon>Betaproteobacteria</taxon>
        <taxon>Burkholderiales</taxon>
        <taxon>Oxalobacteraceae</taxon>
        <taxon>Herbaspirillum</taxon>
    </lineage>
</organism>
<feature type="transmembrane region" description="Helical" evidence="1">
    <location>
        <begin position="60"/>
        <end position="83"/>
    </location>
</feature>
<accession>D8J083</accession>
<dbReference type="Proteomes" id="UP000000329">
    <property type="component" value="Chromosome"/>
</dbReference>
<name>D8J083_HERSS</name>
<keyword evidence="1" id="KW-1133">Transmembrane helix</keyword>
<dbReference type="STRING" id="757424.Hsero_0903"/>
<proteinExistence type="predicted"/>
<dbReference type="KEGG" id="hse:Hsero_0903"/>
<dbReference type="HOGENOM" id="CLU_148461_0_0_4"/>
<dbReference type="AlphaFoldDB" id="D8J083"/>
<dbReference type="RefSeq" id="WP_013232934.1">
    <property type="nucleotide sequence ID" value="NC_014323.1"/>
</dbReference>
<keyword evidence="1" id="KW-0472">Membrane</keyword>
<evidence type="ECO:0000256" key="1">
    <source>
        <dbReference type="SAM" id="Phobius"/>
    </source>
</evidence>
<feature type="transmembrane region" description="Helical" evidence="1">
    <location>
        <begin position="21"/>
        <end position="45"/>
    </location>
</feature>
<evidence type="ECO:0000313" key="3">
    <source>
        <dbReference type="Proteomes" id="UP000000329"/>
    </source>
</evidence>
<dbReference type="EMBL" id="CP002039">
    <property type="protein sequence ID" value="ADJ62420.1"/>
    <property type="molecule type" value="Genomic_DNA"/>
</dbReference>
<keyword evidence="1" id="KW-0812">Transmembrane</keyword>
<keyword evidence="3" id="KW-1185">Reference proteome</keyword>
<evidence type="ECO:0000313" key="2">
    <source>
        <dbReference type="EMBL" id="ADJ62420.1"/>
    </source>
</evidence>
<protein>
    <submittedName>
        <fullName evidence="2">Uncharacterized protein</fullName>
    </submittedName>
</protein>
<dbReference type="eggNOG" id="ENOG5030TYD">
    <property type="taxonomic scope" value="Bacteria"/>
</dbReference>
<reference evidence="2 3" key="1">
    <citation type="submission" date="2010-04" db="EMBL/GenBank/DDBJ databases">
        <title>The genome of Herbaspirillum seropedicae SmR1, an endophytic, nitrogen-fixing, plant-growth promoting beta-Proteobacteria.</title>
        <authorList>
            <person name="Pedrosa F.O."/>
            <person name="Monteiro R.A."/>
            <person name="Wassem R."/>
            <person name="Cruz L.M."/>
            <person name="Ayub R.A."/>
            <person name="Colauto N.B."/>
            <person name="Fernandez M.A."/>
            <person name="Fungaro M.H.P."/>
            <person name="Grisard E.C."/>
            <person name="Hungria M."/>
            <person name="Madeira H.M.F."/>
            <person name="Nodari R.O."/>
            <person name="Osaku C.A."/>
            <person name="Petzl-Erler M.L."/>
            <person name="Terenzi H."/>
            <person name="Vieira L.G.E."/>
            <person name="Almeida M.I.M."/>
            <person name="Alves L.R."/>
            <person name="Arantes O.M.N."/>
            <person name="Balsanelli E."/>
            <person name="Barcellos F.G."/>
            <person name="Baura V.A."/>
            <person name="Binde D.R."/>
            <person name="Campo R.J."/>
            <person name="Chubatsu L.S."/>
            <person name="Chueire L.M.O."/>
            <person name="Ciferri R.R."/>
            <person name="Correa L.C."/>
            <person name="da Conceicao Silva J.L."/>
            <person name="Dabul A.N.G."/>
            <person name="Dambros B.P."/>
            <person name="Faoro H."/>
            <person name="Favetti A."/>
            <person name="Friedermann G."/>
            <person name="Furlaneto M.C."/>
            <person name="Gasques L.S."/>
            <person name="Gimenes C.C.T."/>
            <person name="Gioppo N.M.R."/>
            <person name="Glienke-Blanco C."/>
            <person name="Godoy L.P."/>
            <person name="Guerra M.P."/>
            <person name="Karp S."/>
            <person name="Kava-Cordeiro V."/>
            <person name="Margarido V.P."/>
            <person name="Mathioni S.M."/>
            <person name="Menck-Soares M.A."/>
            <person name="Murace N.K."/>
            <person name="Nicolas M.F."/>
            <person name="Oliveira C.E.C."/>
            <person name="Pagnan N.A.B."/>
            <person name="Pamphile J.A."/>
            <person name="Patussi E.V."/>
            <person name="Pereira L.F.P."/>
            <person name="Pereira-Ferrari L."/>
            <person name="Pinto F.G.S."/>
            <person name="Precoma C."/>
            <person name="Prioli A.J."/>
            <person name="Prioli S.M.A.P."/>
            <person name="Raittz R.T."/>
            <person name="Ramos H.J.O."/>
            <person name="Ribeiro E.M.S.F."/>
            <person name="Rigo L.U."/>
            <person name="Rocha C.L.M.S.C."/>
            <person name="Rocha S.N."/>
            <person name="Santos K."/>
            <person name="Satori D."/>
            <person name="Silva A.G."/>
            <person name="Simao R.C.G."/>
            <person name="Soares M.A.M."/>
            <person name="Souza E.M."/>
            <person name="Steffens M.B.R."/>
            <person name="Steindel M."/>
            <person name="Tadra-Sfeir M.Z."/>
            <person name="Takahashi E.K."/>
            <person name="Torres R.A."/>
            <person name="Valle J.S."/>
            <person name="Vernal J.I."/>
            <person name="Vilas-Boas L.A."/>
            <person name="Watanabe M.A.E."/>
            <person name="Weiss V.A."/>
            <person name="Yates M.A."/>
            <person name="Souza E.M."/>
        </authorList>
    </citation>
    <scope>NUCLEOTIDE SEQUENCE [LARGE SCALE GENOMIC DNA]</scope>
    <source>
        <strain evidence="2 3">SmR1</strain>
    </source>
</reference>
<dbReference type="GeneID" id="29392509"/>
<sequence>MNTKTLTRGNHVMAAESAGGIAAILKIYGIKAVLGMVGAALLYIVLPPRNADGSFNEKEFVVRLACAGAFSIMFGDVAFSVLARNVPAIAAVLGPKPVDVMVGAPAWWVTRAVALWFQRRQGKDIAELARDAKDAL</sequence>
<gene>
    <name evidence="2" type="ordered locus">Hsero_0903</name>
</gene>